<reference evidence="7 8" key="1">
    <citation type="submission" date="2018-09" db="EMBL/GenBank/DDBJ databases">
        <title>Genome sequencing of Nocardioides immobilis CCTCC AB 2017083 for comparison to Nocardioides silvaticus.</title>
        <authorList>
            <person name="Li C."/>
            <person name="Wang G."/>
        </authorList>
    </citation>
    <scope>NUCLEOTIDE SEQUENCE [LARGE SCALE GENOMIC DNA]</scope>
    <source>
        <strain evidence="7 8">CCTCC AB 2017083</strain>
    </source>
</reference>
<comment type="caution">
    <text evidence="7">The sequence shown here is derived from an EMBL/GenBank/DDBJ whole genome shotgun (WGS) entry which is preliminary data.</text>
</comment>
<evidence type="ECO:0000256" key="1">
    <source>
        <dbReference type="ARBA" id="ARBA00010688"/>
    </source>
</evidence>
<sequence length="302" mass="31144">MDGVALVVGEALIDVVVAADGSVVERPGGSAANAAVALSRLMRPVLLATSYGPDEHGRLLSEHLVESGVVLATEPHVVGRTSVARARVGADGGATYDFDVVWALGPVTVDDVQVMHVSSLAPVLEPGAAQVLALVDRLATTTVTYDLNVRPAITGTGPDVRARVERMAARADLVKASDEDLAALWPEATEDTAVQGLLELGAGSVVVTRGATGAEWIWGRRRSDRVAVAAPAVDVIDTIGAGDTFGAGLLDAVWEHLGSRRLAGLDPEARGAALTHAAACAAVTVSRVGADPPWRREVQTPT</sequence>
<keyword evidence="5" id="KW-0067">ATP-binding</keyword>
<feature type="domain" description="Carbohydrate kinase PfkB" evidence="6">
    <location>
        <begin position="6"/>
        <end position="293"/>
    </location>
</feature>
<dbReference type="PANTHER" id="PTHR43085">
    <property type="entry name" value="HEXOKINASE FAMILY MEMBER"/>
    <property type="match status" value="1"/>
</dbReference>
<evidence type="ECO:0000259" key="6">
    <source>
        <dbReference type="Pfam" id="PF00294"/>
    </source>
</evidence>
<keyword evidence="8" id="KW-1185">Reference proteome</keyword>
<keyword evidence="3" id="KW-0547">Nucleotide-binding</keyword>
<evidence type="ECO:0000313" key="8">
    <source>
        <dbReference type="Proteomes" id="UP000283644"/>
    </source>
</evidence>
<organism evidence="7 8">
    <name type="scientific">Nocardioides immobilis</name>
    <dbReference type="NCBI Taxonomy" id="2049295"/>
    <lineage>
        <taxon>Bacteria</taxon>
        <taxon>Bacillati</taxon>
        <taxon>Actinomycetota</taxon>
        <taxon>Actinomycetes</taxon>
        <taxon>Propionibacteriales</taxon>
        <taxon>Nocardioidaceae</taxon>
        <taxon>Nocardioides</taxon>
    </lineage>
</organism>
<dbReference type="EMBL" id="QXGH01000034">
    <property type="protein sequence ID" value="RHW24295.1"/>
    <property type="molecule type" value="Genomic_DNA"/>
</dbReference>
<dbReference type="InterPro" id="IPR050306">
    <property type="entry name" value="PfkB_Carbo_kinase"/>
</dbReference>
<dbReference type="SUPFAM" id="SSF53613">
    <property type="entry name" value="Ribokinase-like"/>
    <property type="match status" value="1"/>
</dbReference>
<dbReference type="InterPro" id="IPR011611">
    <property type="entry name" value="PfkB_dom"/>
</dbReference>
<keyword evidence="2" id="KW-0808">Transferase</keyword>
<dbReference type="GO" id="GO:0005524">
    <property type="term" value="F:ATP binding"/>
    <property type="evidence" value="ECO:0007669"/>
    <property type="project" value="UniProtKB-KW"/>
</dbReference>
<evidence type="ECO:0000256" key="2">
    <source>
        <dbReference type="ARBA" id="ARBA00022679"/>
    </source>
</evidence>
<evidence type="ECO:0000256" key="3">
    <source>
        <dbReference type="ARBA" id="ARBA00022741"/>
    </source>
</evidence>
<gene>
    <name evidence="7" type="ORF">D0Z08_25635</name>
</gene>
<dbReference type="InterPro" id="IPR029056">
    <property type="entry name" value="Ribokinase-like"/>
</dbReference>
<name>A0A417XVG9_9ACTN</name>
<proteinExistence type="inferred from homology"/>
<dbReference type="OrthoDB" id="9795789at2"/>
<dbReference type="Proteomes" id="UP000283644">
    <property type="component" value="Unassembled WGS sequence"/>
</dbReference>
<dbReference type="InterPro" id="IPR002173">
    <property type="entry name" value="Carboh/pur_kinase_PfkB_CS"/>
</dbReference>
<evidence type="ECO:0000313" key="7">
    <source>
        <dbReference type="EMBL" id="RHW24295.1"/>
    </source>
</evidence>
<dbReference type="GO" id="GO:0016301">
    <property type="term" value="F:kinase activity"/>
    <property type="evidence" value="ECO:0007669"/>
    <property type="project" value="UniProtKB-KW"/>
</dbReference>
<dbReference type="AlphaFoldDB" id="A0A417XVG9"/>
<dbReference type="Gene3D" id="3.40.1190.20">
    <property type="match status" value="1"/>
</dbReference>
<accession>A0A417XVG9</accession>
<dbReference type="PANTHER" id="PTHR43085:SF1">
    <property type="entry name" value="PSEUDOURIDINE KINASE-RELATED"/>
    <property type="match status" value="1"/>
</dbReference>
<evidence type="ECO:0000256" key="5">
    <source>
        <dbReference type="ARBA" id="ARBA00022840"/>
    </source>
</evidence>
<comment type="similarity">
    <text evidence="1">Belongs to the carbohydrate kinase PfkB family.</text>
</comment>
<dbReference type="RefSeq" id="WP_118928121.1">
    <property type="nucleotide sequence ID" value="NZ_QXGH01000034.1"/>
</dbReference>
<dbReference type="PROSITE" id="PS00584">
    <property type="entry name" value="PFKB_KINASES_2"/>
    <property type="match status" value="1"/>
</dbReference>
<protein>
    <submittedName>
        <fullName evidence="7">Carbohydrate kinase</fullName>
    </submittedName>
</protein>
<evidence type="ECO:0000256" key="4">
    <source>
        <dbReference type="ARBA" id="ARBA00022777"/>
    </source>
</evidence>
<keyword evidence="4 7" id="KW-0418">Kinase</keyword>
<dbReference type="Pfam" id="PF00294">
    <property type="entry name" value="PfkB"/>
    <property type="match status" value="1"/>
</dbReference>